<comment type="caution">
    <text evidence="8">The sequence shown here is derived from an EMBL/GenBank/DDBJ whole genome shotgun (WGS) entry which is preliminary data.</text>
</comment>
<organism evidence="8 9">
    <name type="scientific">Urechidicola vernalis</name>
    <dbReference type="NCBI Taxonomy" id="3075600"/>
    <lineage>
        <taxon>Bacteria</taxon>
        <taxon>Pseudomonadati</taxon>
        <taxon>Bacteroidota</taxon>
        <taxon>Flavobacteriia</taxon>
        <taxon>Flavobacteriales</taxon>
        <taxon>Flavobacteriaceae</taxon>
        <taxon>Urechidicola</taxon>
    </lineage>
</organism>
<evidence type="ECO:0000256" key="4">
    <source>
        <dbReference type="ARBA" id="ARBA00023235"/>
    </source>
</evidence>
<dbReference type="RefSeq" id="WP_311592005.1">
    <property type="nucleotide sequence ID" value="NZ_JAVRHV010000001.1"/>
</dbReference>
<accession>A0ABU2Y1T2</accession>
<dbReference type="Pfam" id="PF00254">
    <property type="entry name" value="FKBP_C"/>
    <property type="match status" value="1"/>
</dbReference>
<dbReference type="GO" id="GO:0003755">
    <property type="term" value="F:peptidyl-prolyl cis-trans isomerase activity"/>
    <property type="evidence" value="ECO:0007669"/>
    <property type="project" value="UniProtKB-EC"/>
</dbReference>
<name>A0ABU2Y1T2_9FLAO</name>
<dbReference type="PROSITE" id="PS50059">
    <property type="entry name" value="FKBP_PPIASE"/>
    <property type="match status" value="1"/>
</dbReference>
<evidence type="ECO:0000256" key="2">
    <source>
        <dbReference type="ARBA" id="ARBA00013194"/>
    </source>
</evidence>
<dbReference type="EC" id="5.2.1.8" evidence="2 5"/>
<comment type="catalytic activity">
    <reaction evidence="1 5">
        <text>[protein]-peptidylproline (omega=180) = [protein]-peptidylproline (omega=0)</text>
        <dbReference type="Rhea" id="RHEA:16237"/>
        <dbReference type="Rhea" id="RHEA-COMP:10747"/>
        <dbReference type="Rhea" id="RHEA-COMP:10748"/>
        <dbReference type="ChEBI" id="CHEBI:83833"/>
        <dbReference type="ChEBI" id="CHEBI:83834"/>
        <dbReference type="EC" id="5.2.1.8"/>
    </reaction>
</comment>
<dbReference type="PROSITE" id="PS51257">
    <property type="entry name" value="PROKAR_LIPOPROTEIN"/>
    <property type="match status" value="1"/>
</dbReference>
<evidence type="ECO:0000313" key="8">
    <source>
        <dbReference type="EMBL" id="MDT0552169.1"/>
    </source>
</evidence>
<dbReference type="InterPro" id="IPR001179">
    <property type="entry name" value="PPIase_FKBP_dom"/>
</dbReference>
<evidence type="ECO:0000256" key="5">
    <source>
        <dbReference type="PROSITE-ProRule" id="PRU00277"/>
    </source>
</evidence>
<dbReference type="PRINTS" id="PR00153">
    <property type="entry name" value="CSAPPISMRASE"/>
</dbReference>
<evidence type="ECO:0000256" key="3">
    <source>
        <dbReference type="ARBA" id="ARBA00023110"/>
    </source>
</evidence>
<keyword evidence="3 5" id="KW-0697">Rotamase</keyword>
<keyword evidence="9" id="KW-1185">Reference proteome</keyword>
<gene>
    <name evidence="8" type="ORF">RM519_02815</name>
</gene>
<dbReference type="Proteomes" id="UP001252186">
    <property type="component" value="Unassembled WGS sequence"/>
</dbReference>
<dbReference type="InterPro" id="IPR046357">
    <property type="entry name" value="PPIase_dom_sf"/>
</dbReference>
<dbReference type="PANTHER" id="PTHR45625">
    <property type="entry name" value="PEPTIDYL-PROLYL CIS-TRANS ISOMERASE-RELATED"/>
    <property type="match status" value="1"/>
</dbReference>
<feature type="domain" description="PPIase cyclophilin-type" evidence="7">
    <location>
        <begin position="40"/>
        <end position="185"/>
    </location>
</feature>
<dbReference type="PROSITE" id="PS50072">
    <property type="entry name" value="CSA_PPIASE_2"/>
    <property type="match status" value="1"/>
</dbReference>
<dbReference type="SUPFAM" id="SSF50891">
    <property type="entry name" value="Cyclophilin-like"/>
    <property type="match status" value="1"/>
</dbReference>
<dbReference type="Gene3D" id="2.40.100.10">
    <property type="entry name" value="Cyclophilin-like"/>
    <property type="match status" value="1"/>
</dbReference>
<evidence type="ECO:0000256" key="1">
    <source>
        <dbReference type="ARBA" id="ARBA00000971"/>
    </source>
</evidence>
<feature type="domain" description="PPIase FKBP-type" evidence="6">
    <location>
        <begin position="265"/>
        <end position="370"/>
    </location>
</feature>
<dbReference type="PANTHER" id="PTHR45625:SF4">
    <property type="entry name" value="PEPTIDYLPROLYL ISOMERASE DOMAIN AND WD REPEAT-CONTAINING PROTEIN 1"/>
    <property type="match status" value="1"/>
</dbReference>
<evidence type="ECO:0000259" key="6">
    <source>
        <dbReference type="PROSITE" id="PS50059"/>
    </source>
</evidence>
<dbReference type="EMBL" id="JAVRHV010000001">
    <property type="protein sequence ID" value="MDT0552169.1"/>
    <property type="molecule type" value="Genomic_DNA"/>
</dbReference>
<proteinExistence type="predicted"/>
<evidence type="ECO:0000259" key="7">
    <source>
        <dbReference type="PROSITE" id="PS50072"/>
    </source>
</evidence>
<keyword evidence="4 5" id="KW-0413">Isomerase</keyword>
<dbReference type="CDD" id="cd00317">
    <property type="entry name" value="cyclophilin"/>
    <property type="match status" value="1"/>
</dbReference>
<dbReference type="InterPro" id="IPR002130">
    <property type="entry name" value="Cyclophilin-type_PPIase_dom"/>
</dbReference>
<dbReference type="SUPFAM" id="SSF54534">
    <property type="entry name" value="FKBP-like"/>
    <property type="match status" value="1"/>
</dbReference>
<reference evidence="8 9" key="1">
    <citation type="submission" date="2023-09" db="EMBL/GenBank/DDBJ databases">
        <authorList>
            <person name="Rey-Velasco X."/>
        </authorList>
    </citation>
    <scope>NUCLEOTIDE SEQUENCE [LARGE SCALE GENOMIC DNA]</scope>
    <source>
        <strain evidence="8 9">P050</strain>
    </source>
</reference>
<dbReference type="Pfam" id="PF00160">
    <property type="entry name" value="Pro_isomerase"/>
    <property type="match status" value="1"/>
</dbReference>
<evidence type="ECO:0000313" key="9">
    <source>
        <dbReference type="Proteomes" id="UP001252186"/>
    </source>
</evidence>
<sequence>MKVLKSSVLAIILVFFACSEEIKYPELEDGLYAEIVTVDGNIVLNLEFEKVPATVGNFVSLAEGTNKMVTDSMKEKPYYNGLNFHRVISRATAGNQDFMIQGGCPLGTGGGDPGYRFADEIPRDSVGDVLFKHDRPGVLSMANGGPDSNGSQFFIMLEPRPHLDGVHAVFGNVVMGQKVAHNLQKKTVIEEVNIIRVGKKAKNFNAFKTFKKFVDIEREKAKEIEKIEQETIAHFLKLKEEAQELSPDLKIYFLEKGDGAQPELESNIRIGYAAYFTDGSLLDTNIKDVAKKFGMYNQTKEVRRGYEPFKSTYSMNERLVQGFKEGLQEMKFGEKALLYLPAHLAWGEQGSRGVPPNSDIIFRVELYPPN</sequence>
<dbReference type="InterPro" id="IPR029000">
    <property type="entry name" value="Cyclophilin-like_dom_sf"/>
</dbReference>
<dbReference type="InterPro" id="IPR044666">
    <property type="entry name" value="Cyclophilin_A-like"/>
</dbReference>
<protein>
    <recommendedName>
        <fullName evidence="2 5">peptidylprolyl isomerase</fullName>
        <ecNumber evidence="2 5">5.2.1.8</ecNumber>
    </recommendedName>
</protein>
<dbReference type="Gene3D" id="3.10.50.40">
    <property type="match status" value="1"/>
</dbReference>